<organism evidence="2 3">
    <name type="scientific">Mycolicibacter arupensis</name>
    <dbReference type="NCBI Taxonomy" id="342002"/>
    <lineage>
        <taxon>Bacteria</taxon>
        <taxon>Bacillati</taxon>
        <taxon>Actinomycetota</taxon>
        <taxon>Actinomycetes</taxon>
        <taxon>Mycobacteriales</taxon>
        <taxon>Mycobacteriaceae</taxon>
        <taxon>Mycolicibacter</taxon>
    </lineage>
</organism>
<dbReference type="RefSeq" id="WP_276763510.1">
    <property type="nucleotide sequence ID" value="NZ_SSGD01000174.1"/>
</dbReference>
<gene>
    <name evidence="2" type="ORF">E6Q54_22975</name>
</gene>
<sequence length="148" mass="16631">MSTYAFQSAFIDADTARQNWWNSRTGRRAGNPVGEPRFKRKHRCRDSFRIHHDVKRPTIRPDGYRRLIVPRLGSIRLHATAKPLCRALSRGAVIQSVTIASGGHRWYASVLIKDPVPARPRLPAGSMLREQAASTSASRPRQPCPPAK</sequence>
<evidence type="ECO:0000313" key="2">
    <source>
        <dbReference type="EMBL" id="TXI49057.1"/>
    </source>
</evidence>
<accession>A0A5C7XI31</accession>
<evidence type="ECO:0000313" key="3">
    <source>
        <dbReference type="Proteomes" id="UP000321797"/>
    </source>
</evidence>
<dbReference type="EMBL" id="SSGD01000174">
    <property type="protein sequence ID" value="TXI49057.1"/>
    <property type="molecule type" value="Genomic_DNA"/>
</dbReference>
<proteinExistence type="predicted"/>
<dbReference type="Proteomes" id="UP000321797">
    <property type="component" value="Unassembled WGS sequence"/>
</dbReference>
<dbReference type="AlphaFoldDB" id="A0A5C7XI31"/>
<name>A0A5C7XI31_9MYCO</name>
<comment type="caution">
    <text evidence="2">The sequence shown here is derived from an EMBL/GenBank/DDBJ whole genome shotgun (WGS) entry which is preliminary data.</text>
</comment>
<feature type="region of interest" description="Disordered" evidence="1">
    <location>
        <begin position="119"/>
        <end position="148"/>
    </location>
</feature>
<reference evidence="2 3" key="1">
    <citation type="submission" date="2018-09" db="EMBL/GenBank/DDBJ databases">
        <title>Metagenome Assembled Genomes from an Advanced Water Purification Facility.</title>
        <authorList>
            <person name="Stamps B.W."/>
            <person name="Spear J.R."/>
        </authorList>
    </citation>
    <scope>NUCLEOTIDE SEQUENCE [LARGE SCALE GENOMIC DNA]</scope>
    <source>
        <strain evidence="2">Bin_29_2</strain>
    </source>
</reference>
<protein>
    <recommendedName>
        <fullName evidence="4">Transposase</fullName>
    </recommendedName>
</protein>
<evidence type="ECO:0008006" key="4">
    <source>
        <dbReference type="Google" id="ProtNLM"/>
    </source>
</evidence>
<evidence type="ECO:0000256" key="1">
    <source>
        <dbReference type="SAM" id="MobiDB-lite"/>
    </source>
</evidence>